<dbReference type="InterPro" id="IPR031518">
    <property type="entry name" value="DUF4693"/>
</dbReference>
<dbReference type="PANTHER" id="PTHR14870">
    <property type="entry name" value="TUBULIN EPSILON AND DELTA COMPLEX PROTEIN 2"/>
    <property type="match status" value="1"/>
</dbReference>
<protein>
    <submittedName>
        <fullName evidence="2">Uncharacterized protein LOC128378976</fullName>
    </submittedName>
</protein>
<dbReference type="Proteomes" id="UP001314229">
    <property type="component" value="Unassembled WGS sequence"/>
</dbReference>
<gene>
    <name evidence="2" type="ORF">FSCOSCO3_A008975</name>
</gene>
<comment type="caution">
    <text evidence="2">The sequence shown here is derived from an EMBL/GenBank/DDBJ whole genome shotgun (WGS) entry which is preliminary data.</text>
</comment>
<keyword evidence="3" id="KW-1185">Reference proteome</keyword>
<dbReference type="Pfam" id="PF15764">
    <property type="entry name" value="DUF4693"/>
    <property type="match status" value="1"/>
</dbReference>
<reference evidence="2 3" key="1">
    <citation type="submission" date="2024-01" db="EMBL/GenBank/DDBJ databases">
        <authorList>
            <person name="Alioto T."/>
            <person name="Alioto T."/>
            <person name="Gomez Garrido J."/>
        </authorList>
    </citation>
    <scope>NUCLEOTIDE SEQUENCE [LARGE SCALE GENOMIC DNA]</scope>
</reference>
<accession>A0AAV1NTQ0</accession>
<sequence>MNKARLMTAFNSTEKYYTPYTDTSPGEREDIELLERALEKALWVRTGTGPLKKDADRSKQSVPGKKPATTVTTSKAALKGNQTTTRSTFKSASLDRKKHRKPGTSESSTVGSRPSASYSPGKCKATVNTNLIQSRSVSSSGVVHCQAARKSQQTVSASGSLDHGHLHISTLHKTVRGSVLSGEVLGRMPPSNNIVPVSPTNDTGAHRLCQQNGMSFEQATKWKTLRIKQNRLWDKVVAVQRKPVPGRSHFVERMSAMFPKDWPCGSPDHTRALVDRLTHLGHDLTQHYQTKELLDKQTTGGGTELGSKENKCDSYLTPERLQMRPAELQNFTDLMKEEWEAWDRWRPEGGCLCPIGANGEWGDGIIAPLPPTVTYTAEAELRELEKLRFRVALLQQEIYLEQALSDTLSPQLSSVIPGCPDYSVLRALYSLLGEGGQRFPAIVLDSEPE</sequence>
<evidence type="ECO:0000256" key="1">
    <source>
        <dbReference type="SAM" id="MobiDB-lite"/>
    </source>
</evidence>
<proteinExistence type="predicted"/>
<organism evidence="2 3">
    <name type="scientific">Scomber scombrus</name>
    <name type="common">Atlantic mackerel</name>
    <name type="synonym">Scomber vernalis</name>
    <dbReference type="NCBI Taxonomy" id="13677"/>
    <lineage>
        <taxon>Eukaryota</taxon>
        <taxon>Metazoa</taxon>
        <taxon>Chordata</taxon>
        <taxon>Craniata</taxon>
        <taxon>Vertebrata</taxon>
        <taxon>Euteleostomi</taxon>
        <taxon>Actinopterygii</taxon>
        <taxon>Neopterygii</taxon>
        <taxon>Teleostei</taxon>
        <taxon>Neoteleostei</taxon>
        <taxon>Acanthomorphata</taxon>
        <taxon>Pelagiaria</taxon>
        <taxon>Scombriformes</taxon>
        <taxon>Scombridae</taxon>
        <taxon>Scomber</taxon>
    </lineage>
</organism>
<dbReference type="AlphaFoldDB" id="A0AAV1NTQ0"/>
<feature type="compositionally biased region" description="Polar residues" evidence="1">
    <location>
        <begin position="69"/>
        <end position="91"/>
    </location>
</feature>
<dbReference type="EMBL" id="CAWUFR010000062">
    <property type="protein sequence ID" value="CAK6962996.1"/>
    <property type="molecule type" value="Genomic_DNA"/>
</dbReference>
<evidence type="ECO:0000313" key="3">
    <source>
        <dbReference type="Proteomes" id="UP001314229"/>
    </source>
</evidence>
<dbReference type="PANTHER" id="PTHR14870:SF1">
    <property type="entry name" value="TUBULIN EPSILON AND DELTA COMPLEX PROTEIN 2"/>
    <property type="match status" value="1"/>
</dbReference>
<feature type="compositionally biased region" description="Polar residues" evidence="1">
    <location>
        <begin position="104"/>
        <end position="118"/>
    </location>
</feature>
<feature type="region of interest" description="Disordered" evidence="1">
    <location>
        <begin position="44"/>
        <end position="122"/>
    </location>
</feature>
<name>A0AAV1NTQ0_SCOSC</name>
<evidence type="ECO:0000313" key="2">
    <source>
        <dbReference type="EMBL" id="CAK6962996.1"/>
    </source>
</evidence>